<accession>A0A5J4X6S0</accession>
<evidence type="ECO:0000313" key="2">
    <source>
        <dbReference type="Proteomes" id="UP000324800"/>
    </source>
</evidence>
<organism evidence="1 2">
    <name type="scientific">Streblomastix strix</name>
    <dbReference type="NCBI Taxonomy" id="222440"/>
    <lineage>
        <taxon>Eukaryota</taxon>
        <taxon>Metamonada</taxon>
        <taxon>Preaxostyla</taxon>
        <taxon>Oxymonadida</taxon>
        <taxon>Streblomastigidae</taxon>
        <taxon>Streblomastix</taxon>
    </lineage>
</organism>
<gene>
    <name evidence="1" type="ORF">EZS28_001599</name>
</gene>
<sequence>MPYHRVAADGPCHRISITTKIKHLVRIESFNYKIIDKIKVPIFAIIQREIRRIDASVAVAALISPATLQRCMTCDNPPVIPEPRFYVIYKMTPVVVNSIQCWRNFDCELCLAYAASCRQKQFSVERSIGFFDVVA</sequence>
<evidence type="ECO:0000313" key="1">
    <source>
        <dbReference type="EMBL" id="KAA6402874.1"/>
    </source>
</evidence>
<protein>
    <submittedName>
        <fullName evidence="1">Uncharacterized protein</fullName>
    </submittedName>
</protein>
<name>A0A5J4X6S0_9EUKA</name>
<comment type="caution">
    <text evidence="1">The sequence shown here is derived from an EMBL/GenBank/DDBJ whole genome shotgun (WGS) entry which is preliminary data.</text>
</comment>
<proteinExistence type="predicted"/>
<dbReference type="Proteomes" id="UP000324800">
    <property type="component" value="Unassembled WGS sequence"/>
</dbReference>
<dbReference type="AlphaFoldDB" id="A0A5J4X6S0"/>
<dbReference type="EMBL" id="SNRW01000170">
    <property type="protein sequence ID" value="KAA6402874.1"/>
    <property type="molecule type" value="Genomic_DNA"/>
</dbReference>
<reference evidence="1 2" key="1">
    <citation type="submission" date="2019-03" db="EMBL/GenBank/DDBJ databases">
        <title>Single cell metagenomics reveals metabolic interactions within the superorganism composed of flagellate Streblomastix strix and complex community of Bacteroidetes bacteria on its surface.</title>
        <authorList>
            <person name="Treitli S.C."/>
            <person name="Kolisko M."/>
            <person name="Husnik F."/>
            <person name="Keeling P."/>
            <person name="Hampl V."/>
        </authorList>
    </citation>
    <scope>NUCLEOTIDE SEQUENCE [LARGE SCALE GENOMIC DNA]</scope>
    <source>
        <strain evidence="1">ST1C</strain>
    </source>
</reference>